<dbReference type="Proteomes" id="UP001147700">
    <property type="component" value="Unassembled WGS sequence"/>
</dbReference>
<dbReference type="EMBL" id="JAPCID010000104">
    <property type="protein sequence ID" value="MDA0142565.1"/>
    <property type="molecule type" value="Genomic_DNA"/>
</dbReference>
<evidence type="ECO:0000256" key="2">
    <source>
        <dbReference type="SAM" id="SignalP"/>
    </source>
</evidence>
<keyword evidence="4" id="KW-1185">Reference proteome</keyword>
<evidence type="ECO:0000256" key="1">
    <source>
        <dbReference type="SAM" id="MobiDB-lite"/>
    </source>
</evidence>
<evidence type="ECO:0000313" key="4">
    <source>
        <dbReference type="Proteomes" id="UP001147700"/>
    </source>
</evidence>
<feature type="chain" id="PRO_5047491222" evidence="2">
    <location>
        <begin position="20"/>
        <end position="253"/>
    </location>
</feature>
<accession>A0ABT4RVR4</accession>
<reference evidence="3" key="1">
    <citation type="submission" date="2022-10" db="EMBL/GenBank/DDBJ databases">
        <title>The WGS of Solirubrobacter sp. CPCC 204708.</title>
        <authorList>
            <person name="Jiang Z."/>
        </authorList>
    </citation>
    <scope>NUCLEOTIDE SEQUENCE</scope>
    <source>
        <strain evidence="3">CPCC 204708</strain>
    </source>
</reference>
<feature type="compositionally biased region" description="Pro residues" evidence="1">
    <location>
        <begin position="22"/>
        <end position="32"/>
    </location>
</feature>
<dbReference type="RefSeq" id="WP_202958708.1">
    <property type="nucleotide sequence ID" value="NZ_JAPCID010000104.1"/>
</dbReference>
<comment type="caution">
    <text evidence="3">The sequence shown here is derived from an EMBL/GenBank/DDBJ whole genome shotgun (WGS) entry which is preliminary data.</text>
</comment>
<organism evidence="3 4">
    <name type="scientific">Solirubrobacter deserti</name>
    <dbReference type="NCBI Taxonomy" id="2282478"/>
    <lineage>
        <taxon>Bacteria</taxon>
        <taxon>Bacillati</taxon>
        <taxon>Actinomycetota</taxon>
        <taxon>Thermoleophilia</taxon>
        <taxon>Solirubrobacterales</taxon>
        <taxon>Solirubrobacteraceae</taxon>
        <taxon>Solirubrobacter</taxon>
    </lineage>
</organism>
<name>A0ABT4RVR4_9ACTN</name>
<feature type="signal peptide" evidence="2">
    <location>
        <begin position="1"/>
        <end position="19"/>
    </location>
</feature>
<feature type="region of interest" description="Disordered" evidence="1">
    <location>
        <begin position="17"/>
        <end position="41"/>
    </location>
</feature>
<proteinExistence type="predicted"/>
<feature type="region of interest" description="Disordered" evidence="1">
    <location>
        <begin position="146"/>
        <end position="168"/>
    </location>
</feature>
<gene>
    <name evidence="3" type="ORF">OJ962_34085</name>
</gene>
<keyword evidence="2" id="KW-0732">Signal</keyword>
<dbReference type="PROSITE" id="PS51257">
    <property type="entry name" value="PROKAR_LIPOPROTEIN"/>
    <property type="match status" value="1"/>
</dbReference>
<protein>
    <submittedName>
        <fullName evidence="3">Uncharacterized protein</fullName>
    </submittedName>
</protein>
<evidence type="ECO:0000313" key="3">
    <source>
        <dbReference type="EMBL" id="MDA0142565.1"/>
    </source>
</evidence>
<sequence>MRRLALISLALLTGCGLQTDPTPTPSPPPAGTPAPLATRTEPALTLTSTDGVRFVPGARRRGRGDLSPAPWYRIGFRDGRVTLRLAGDGPWEQAPCTVDHVEVGPADGELRRVTVWGSWPDGRCPDRTQEIVLDVPGWTRTTVAAPDELDVPDPSRTGSQRVGGISGSAVLQPDHRSIVLRYSHSSCHTLAAATAAVDGRRVRVTVTVGTEPDRTVCASGSAEGHTLVRLPAAAPRATVTVADCRSDRRRCSF</sequence>